<name>A0A239A7Z4_9ACTN</name>
<keyword evidence="6" id="KW-1185">Reference proteome</keyword>
<accession>A0A239A7Z4</accession>
<dbReference type="SMART" id="SM00345">
    <property type="entry name" value="HTH_GNTR"/>
    <property type="match status" value="1"/>
</dbReference>
<dbReference type="InterPro" id="IPR028978">
    <property type="entry name" value="Chorismate_lyase_/UTRA_dom_sf"/>
</dbReference>
<evidence type="ECO:0000256" key="1">
    <source>
        <dbReference type="ARBA" id="ARBA00023015"/>
    </source>
</evidence>
<gene>
    <name evidence="5" type="ORF">SAMN06265355_108256</name>
</gene>
<dbReference type="PANTHER" id="PTHR44846">
    <property type="entry name" value="MANNOSYL-D-GLYCERATE TRANSPORT/METABOLISM SYSTEM REPRESSOR MNGR-RELATED"/>
    <property type="match status" value="1"/>
</dbReference>
<dbReference type="InterPro" id="IPR036390">
    <property type="entry name" value="WH_DNA-bd_sf"/>
</dbReference>
<dbReference type="InterPro" id="IPR050679">
    <property type="entry name" value="Bact_HTH_transcr_reg"/>
</dbReference>
<keyword evidence="2 5" id="KW-0238">DNA-binding</keyword>
<dbReference type="CDD" id="cd07377">
    <property type="entry name" value="WHTH_GntR"/>
    <property type="match status" value="1"/>
</dbReference>
<evidence type="ECO:0000313" key="6">
    <source>
        <dbReference type="Proteomes" id="UP000198420"/>
    </source>
</evidence>
<keyword evidence="3" id="KW-0804">Transcription</keyword>
<proteinExistence type="predicted"/>
<dbReference type="Pfam" id="PF07702">
    <property type="entry name" value="UTRA"/>
    <property type="match status" value="1"/>
</dbReference>
<dbReference type="OrthoDB" id="4532751at2"/>
<dbReference type="EMBL" id="FZNP01000008">
    <property type="protein sequence ID" value="SNR91755.1"/>
    <property type="molecule type" value="Genomic_DNA"/>
</dbReference>
<feature type="domain" description="HTH gntR-type" evidence="4">
    <location>
        <begin position="3"/>
        <end position="71"/>
    </location>
</feature>
<dbReference type="GO" id="GO:0003677">
    <property type="term" value="F:DNA binding"/>
    <property type="evidence" value="ECO:0007669"/>
    <property type="project" value="UniProtKB-KW"/>
</dbReference>
<evidence type="ECO:0000313" key="5">
    <source>
        <dbReference type="EMBL" id="SNR91755.1"/>
    </source>
</evidence>
<dbReference type="AlphaFoldDB" id="A0A239A7Z4"/>
<evidence type="ECO:0000256" key="2">
    <source>
        <dbReference type="ARBA" id="ARBA00023125"/>
    </source>
</evidence>
<dbReference type="SUPFAM" id="SSF46785">
    <property type="entry name" value="Winged helix' DNA-binding domain"/>
    <property type="match status" value="1"/>
</dbReference>
<dbReference type="Pfam" id="PF00392">
    <property type="entry name" value="GntR"/>
    <property type="match status" value="1"/>
</dbReference>
<keyword evidence="1" id="KW-0805">Transcription regulation</keyword>
<dbReference type="PROSITE" id="PS50949">
    <property type="entry name" value="HTH_GNTR"/>
    <property type="match status" value="1"/>
</dbReference>
<protein>
    <submittedName>
        <fullName evidence="5">DNA-binding transcriptional regulator, GntR family</fullName>
    </submittedName>
</protein>
<dbReference type="SMART" id="SM00866">
    <property type="entry name" value="UTRA"/>
    <property type="match status" value="1"/>
</dbReference>
<dbReference type="GO" id="GO:0003700">
    <property type="term" value="F:DNA-binding transcription factor activity"/>
    <property type="evidence" value="ECO:0007669"/>
    <property type="project" value="InterPro"/>
</dbReference>
<evidence type="ECO:0000256" key="3">
    <source>
        <dbReference type="ARBA" id="ARBA00023163"/>
    </source>
</evidence>
<dbReference type="Gene3D" id="3.40.1410.10">
    <property type="entry name" value="Chorismate lyase-like"/>
    <property type="match status" value="1"/>
</dbReference>
<dbReference type="InterPro" id="IPR036388">
    <property type="entry name" value="WH-like_DNA-bd_sf"/>
</dbReference>
<organism evidence="5 6">
    <name type="scientific">Actinomadura mexicana</name>
    <dbReference type="NCBI Taxonomy" id="134959"/>
    <lineage>
        <taxon>Bacteria</taxon>
        <taxon>Bacillati</taxon>
        <taxon>Actinomycetota</taxon>
        <taxon>Actinomycetes</taxon>
        <taxon>Streptosporangiales</taxon>
        <taxon>Thermomonosporaceae</taxon>
        <taxon>Actinomadura</taxon>
    </lineage>
</organism>
<dbReference type="RefSeq" id="WP_089313681.1">
    <property type="nucleotide sequence ID" value="NZ_FZNP01000008.1"/>
</dbReference>
<evidence type="ECO:0000259" key="4">
    <source>
        <dbReference type="PROSITE" id="PS50949"/>
    </source>
</evidence>
<dbReference type="GO" id="GO:0045892">
    <property type="term" value="P:negative regulation of DNA-templated transcription"/>
    <property type="evidence" value="ECO:0007669"/>
    <property type="project" value="TreeGrafter"/>
</dbReference>
<sequence length="248" mass="27453">MIQPAYQRIADDLRRQIIDGSLAPGDRVPSRAQIRHRYEVSDAVALQAVRLLITEGFLEAKSGSGTYVRRKPELKRLARSWYGSSGRDGSPFRAEMQRQGRAGTWRVSSETGSADPRIAERLDVAAGDPVMVSRYTFLADEQPVMLSTSWEPLDLTRGTPVIFPEEGPHAGAGVVARMRVIGQRIESVHEVVTARPVLQSEAELLGEALGSVVLVIRRTYRTAERAVETADIVVPTDRYEAEYVLPVE</sequence>
<dbReference type="Proteomes" id="UP000198420">
    <property type="component" value="Unassembled WGS sequence"/>
</dbReference>
<dbReference type="Gene3D" id="1.10.10.10">
    <property type="entry name" value="Winged helix-like DNA-binding domain superfamily/Winged helix DNA-binding domain"/>
    <property type="match status" value="1"/>
</dbReference>
<dbReference type="SUPFAM" id="SSF64288">
    <property type="entry name" value="Chorismate lyase-like"/>
    <property type="match status" value="1"/>
</dbReference>
<dbReference type="InterPro" id="IPR011663">
    <property type="entry name" value="UTRA"/>
</dbReference>
<dbReference type="InterPro" id="IPR000524">
    <property type="entry name" value="Tscrpt_reg_HTH_GntR"/>
</dbReference>
<reference evidence="6" key="1">
    <citation type="submission" date="2017-06" db="EMBL/GenBank/DDBJ databases">
        <authorList>
            <person name="Varghese N."/>
            <person name="Submissions S."/>
        </authorList>
    </citation>
    <scope>NUCLEOTIDE SEQUENCE [LARGE SCALE GENOMIC DNA]</scope>
    <source>
        <strain evidence="6">DSM 44485</strain>
    </source>
</reference>
<dbReference type="PANTHER" id="PTHR44846:SF17">
    <property type="entry name" value="GNTR-FAMILY TRANSCRIPTIONAL REGULATOR"/>
    <property type="match status" value="1"/>
</dbReference>